<keyword evidence="5" id="KW-0611">Plant defense</keyword>
<dbReference type="Pfam" id="PF23559">
    <property type="entry name" value="WHD_DRP"/>
    <property type="match status" value="1"/>
</dbReference>
<evidence type="ECO:0000313" key="11">
    <source>
        <dbReference type="EMBL" id="WVZ51608.1"/>
    </source>
</evidence>
<evidence type="ECO:0000259" key="8">
    <source>
        <dbReference type="Pfam" id="PF18052"/>
    </source>
</evidence>
<evidence type="ECO:0000259" key="10">
    <source>
        <dbReference type="Pfam" id="PF23598"/>
    </source>
</evidence>
<dbReference type="PRINTS" id="PR00364">
    <property type="entry name" value="DISEASERSIST"/>
</dbReference>
<dbReference type="PANTHER" id="PTHR23155">
    <property type="entry name" value="DISEASE RESISTANCE PROTEIN RP"/>
    <property type="match status" value="1"/>
</dbReference>
<gene>
    <name evidence="11" type="ORF">U9M48_002737</name>
</gene>
<accession>A0AAQ3SDN2</accession>
<evidence type="ECO:0000259" key="7">
    <source>
        <dbReference type="Pfam" id="PF00931"/>
    </source>
</evidence>
<evidence type="ECO:0000256" key="4">
    <source>
        <dbReference type="ARBA" id="ARBA00022741"/>
    </source>
</evidence>
<evidence type="ECO:0000256" key="5">
    <source>
        <dbReference type="ARBA" id="ARBA00022821"/>
    </source>
</evidence>
<dbReference type="AlphaFoldDB" id="A0AAQ3SDN2"/>
<dbReference type="InterPro" id="IPR002182">
    <property type="entry name" value="NB-ARC"/>
</dbReference>
<dbReference type="InterPro" id="IPR041118">
    <property type="entry name" value="Rx_N"/>
</dbReference>
<reference evidence="11 12" key="1">
    <citation type="submission" date="2024-02" db="EMBL/GenBank/DDBJ databases">
        <title>High-quality chromosome-scale genome assembly of Pensacola bahiagrass (Paspalum notatum Flugge var. saurae).</title>
        <authorList>
            <person name="Vega J.M."/>
            <person name="Podio M."/>
            <person name="Orjuela J."/>
            <person name="Siena L.A."/>
            <person name="Pessino S.C."/>
            <person name="Combes M.C."/>
            <person name="Mariac C."/>
            <person name="Albertini E."/>
            <person name="Pupilli F."/>
            <person name="Ortiz J.P.A."/>
            <person name="Leblanc O."/>
        </authorList>
    </citation>
    <scope>NUCLEOTIDE SEQUENCE [LARGE SCALE GENOMIC DNA]</scope>
    <source>
        <strain evidence="11">R1</strain>
        <tissue evidence="11">Leaf</tissue>
    </source>
</reference>
<feature type="domain" description="Disease resistance N-terminal" evidence="8">
    <location>
        <begin position="7"/>
        <end position="92"/>
    </location>
</feature>
<dbReference type="Gene3D" id="1.10.10.10">
    <property type="entry name" value="Winged helix-like DNA-binding domain superfamily/Winged helix DNA-binding domain"/>
    <property type="match status" value="1"/>
</dbReference>
<dbReference type="Gene3D" id="3.40.50.300">
    <property type="entry name" value="P-loop containing nucleotide triphosphate hydrolases"/>
    <property type="match status" value="1"/>
</dbReference>
<dbReference type="Pfam" id="PF18052">
    <property type="entry name" value="Rx_N"/>
    <property type="match status" value="1"/>
</dbReference>
<dbReference type="PANTHER" id="PTHR23155:SF1116">
    <property type="entry name" value="OS12G0273300 PROTEIN"/>
    <property type="match status" value="1"/>
</dbReference>
<evidence type="ECO:0000259" key="9">
    <source>
        <dbReference type="Pfam" id="PF23559"/>
    </source>
</evidence>
<dbReference type="CDD" id="cd14798">
    <property type="entry name" value="RX-CC_like"/>
    <property type="match status" value="1"/>
</dbReference>
<feature type="domain" description="NB-ARC" evidence="7">
    <location>
        <begin position="204"/>
        <end position="354"/>
    </location>
</feature>
<dbReference type="InterPro" id="IPR027417">
    <property type="entry name" value="P-loop_NTPase"/>
</dbReference>
<keyword evidence="4" id="KW-0547">Nucleotide-binding</keyword>
<evidence type="ECO:0000313" key="12">
    <source>
        <dbReference type="Proteomes" id="UP001341281"/>
    </source>
</evidence>
<dbReference type="GO" id="GO:0042742">
    <property type="term" value="P:defense response to bacterium"/>
    <property type="evidence" value="ECO:0007669"/>
    <property type="project" value="UniProtKB-ARBA"/>
</dbReference>
<dbReference type="Gene3D" id="1.20.5.4130">
    <property type="match status" value="1"/>
</dbReference>
<dbReference type="InterPro" id="IPR044974">
    <property type="entry name" value="Disease_R_plants"/>
</dbReference>
<dbReference type="FunFam" id="1.10.10.10:FF:000322">
    <property type="entry name" value="Probable disease resistance protein At1g63360"/>
    <property type="match status" value="1"/>
</dbReference>
<dbReference type="SUPFAM" id="SSF52540">
    <property type="entry name" value="P-loop containing nucleoside triphosphate hydrolases"/>
    <property type="match status" value="1"/>
</dbReference>
<dbReference type="InterPro" id="IPR058922">
    <property type="entry name" value="WHD_DRP"/>
</dbReference>
<keyword evidence="12" id="KW-1185">Reference proteome</keyword>
<feature type="domain" description="Disease resistance R13L4/SHOC-2-like LRR" evidence="10">
    <location>
        <begin position="556"/>
        <end position="890"/>
    </location>
</feature>
<dbReference type="InterPro" id="IPR032675">
    <property type="entry name" value="LRR_dom_sf"/>
</dbReference>
<organism evidence="11 12">
    <name type="scientific">Paspalum notatum var. saurae</name>
    <dbReference type="NCBI Taxonomy" id="547442"/>
    <lineage>
        <taxon>Eukaryota</taxon>
        <taxon>Viridiplantae</taxon>
        <taxon>Streptophyta</taxon>
        <taxon>Embryophyta</taxon>
        <taxon>Tracheophyta</taxon>
        <taxon>Spermatophyta</taxon>
        <taxon>Magnoliopsida</taxon>
        <taxon>Liliopsida</taxon>
        <taxon>Poales</taxon>
        <taxon>Poaceae</taxon>
        <taxon>PACMAD clade</taxon>
        <taxon>Panicoideae</taxon>
        <taxon>Andropogonodae</taxon>
        <taxon>Paspaleae</taxon>
        <taxon>Paspalinae</taxon>
        <taxon>Paspalum</taxon>
    </lineage>
</organism>
<evidence type="ECO:0000256" key="2">
    <source>
        <dbReference type="ARBA" id="ARBA00022614"/>
    </source>
</evidence>
<evidence type="ECO:0000256" key="6">
    <source>
        <dbReference type="ARBA" id="ARBA00023054"/>
    </source>
</evidence>
<name>A0AAQ3SDN2_PASNO</name>
<dbReference type="InterPro" id="IPR042197">
    <property type="entry name" value="Apaf_helical"/>
</dbReference>
<dbReference type="InterPro" id="IPR036388">
    <property type="entry name" value="WH-like_DNA-bd_sf"/>
</dbReference>
<dbReference type="EMBL" id="CP144745">
    <property type="protein sequence ID" value="WVZ51608.1"/>
    <property type="molecule type" value="Genomic_DNA"/>
</dbReference>
<evidence type="ECO:0000256" key="3">
    <source>
        <dbReference type="ARBA" id="ARBA00022737"/>
    </source>
</evidence>
<dbReference type="GO" id="GO:0002758">
    <property type="term" value="P:innate immune response-activating signaling pathway"/>
    <property type="evidence" value="ECO:0007669"/>
    <property type="project" value="UniProtKB-ARBA"/>
</dbReference>
<dbReference type="GO" id="GO:0009626">
    <property type="term" value="P:plant-type hypersensitive response"/>
    <property type="evidence" value="ECO:0007669"/>
    <property type="project" value="UniProtKB-ARBA"/>
</dbReference>
<dbReference type="GO" id="GO:0043531">
    <property type="term" value="F:ADP binding"/>
    <property type="evidence" value="ECO:0007669"/>
    <property type="project" value="InterPro"/>
</dbReference>
<keyword evidence="3" id="KW-0677">Repeat</keyword>
<sequence>MDFATGAMGTLIPKLGMLLKEQYDLQKSVKGSINFLIAELESIQASLQKVSCVPADQLDRSIVLWARYVREMSYDIEDSLDSFLVCVEGNNNPAAKVRSISRFIDRILKLLPNAMIHRKLALDIRDIMGHVKEVKERHDRYNIGSCQQLVARRYDFDNFAAIPTTTISVDPRLEALYRKEIELVGVCETRDELINMLKSGDDMFKKKLKVISVVGIGGLGKTTIAKAVYDQLKADFECCAFVSVGRNPDLKKVLRDILLQLDKELYKEDIQNLMIRDEKQLIDLLMESLGKRRYFIVIDDLWDVPTWKIIKLALVENNLGSKLVATTRIFDVAKEAGEVYKLDALSYYNSKKLFYTRIFGGEQICQDNLVDDVPDRILRKCGGIPLAIITMASLLAGKQREEWLNVQSSIRFSDKDNQQVANTMGILAYSYYDMPFHLRICFLYLSVFPEDYVIDKDRLIWMWIAEGFIHREQGVCLFELGERYFNELLNRSMIQPVAQDGELNIIDGCRLHDMVLEMILSLSRQENFVTIFDNEQDRLAQINVRRVSLQSRTIGCITHAQMDVTHEHLTDLIHLRYLGLKGTCIGELPKKIGALKFLQTLDLGITQLQELPWSIVLLAQLLCLRATVTKAIAPGIIKKLTSLEEFQIVYLSSSKGSESVSECKQFLTELGSLRELRVLHININVRHESLEEDLMESLTNLRKLCSLHIQLFFQGSRCWEAPGFVLSRHLQLLRLPYINFRSLPTWISSSLLPSLCTLELSVKYLHSDDMRMLGSLPELCSLKLFSMSHPVVYGGDGYFQKLRFLSLDHLLARFKKDKSGAPIMPSLESLHLEVSVREWMESTAMGLENILSLENLSFRILATSATPREVEEMEAALRHAAAAHPNHPTLQIQMVNRVIMGACVPV</sequence>
<dbReference type="InterPro" id="IPR055414">
    <property type="entry name" value="LRR_R13L4/SHOC2-like"/>
</dbReference>
<dbReference type="Gene3D" id="3.80.10.10">
    <property type="entry name" value="Ribonuclease Inhibitor"/>
    <property type="match status" value="1"/>
</dbReference>
<proteinExistence type="inferred from homology"/>
<keyword evidence="6" id="KW-0175">Coiled coil</keyword>
<dbReference type="Pfam" id="PF00931">
    <property type="entry name" value="NB-ARC"/>
    <property type="match status" value="1"/>
</dbReference>
<keyword evidence="2" id="KW-0433">Leucine-rich repeat</keyword>
<dbReference type="SUPFAM" id="SSF52058">
    <property type="entry name" value="L domain-like"/>
    <property type="match status" value="1"/>
</dbReference>
<dbReference type="InterPro" id="IPR038005">
    <property type="entry name" value="RX-like_CC"/>
</dbReference>
<comment type="similarity">
    <text evidence="1">Belongs to the disease resistance NB-LRR family.</text>
</comment>
<protein>
    <submittedName>
        <fullName evidence="11">Uncharacterized protein</fullName>
    </submittedName>
</protein>
<feature type="domain" description="Disease resistance protein winged helix" evidence="9">
    <location>
        <begin position="447"/>
        <end position="519"/>
    </location>
</feature>
<dbReference type="Gene3D" id="1.10.8.430">
    <property type="entry name" value="Helical domain of apoptotic protease-activating factors"/>
    <property type="match status" value="1"/>
</dbReference>
<dbReference type="Pfam" id="PF23598">
    <property type="entry name" value="LRR_14"/>
    <property type="match status" value="1"/>
</dbReference>
<evidence type="ECO:0000256" key="1">
    <source>
        <dbReference type="ARBA" id="ARBA00008894"/>
    </source>
</evidence>
<dbReference type="Proteomes" id="UP001341281">
    <property type="component" value="Chromosome 01"/>
</dbReference>